<sequence length="66" mass="7435">MKTKIIDVGIPRKERAYLVTQTESKEILVSIGKDGGGFEEATTLGFFGDIDNREVMERVQDILLDF</sequence>
<dbReference type="RefSeq" id="WP_114404466.1">
    <property type="nucleotide sequence ID" value="NZ_QOWE01000002.1"/>
</dbReference>
<name>A0A368JUA5_9BACT</name>
<dbReference type="Proteomes" id="UP000253383">
    <property type="component" value="Unassembled WGS sequence"/>
</dbReference>
<dbReference type="EMBL" id="QOWE01000002">
    <property type="protein sequence ID" value="RCR71237.1"/>
    <property type="molecule type" value="Genomic_DNA"/>
</dbReference>
<protein>
    <submittedName>
        <fullName evidence="1">Uncharacterized protein</fullName>
    </submittedName>
</protein>
<reference evidence="1 2" key="1">
    <citation type="submission" date="2018-07" db="EMBL/GenBank/DDBJ databases">
        <title>Genome analysis of Larkinella rosea.</title>
        <authorList>
            <person name="Zhou Z."/>
            <person name="Wang G."/>
        </authorList>
    </citation>
    <scope>NUCLEOTIDE SEQUENCE [LARGE SCALE GENOMIC DNA]</scope>
    <source>
        <strain evidence="2">zzj9</strain>
    </source>
</reference>
<keyword evidence="2" id="KW-1185">Reference proteome</keyword>
<accession>A0A368JUA5</accession>
<evidence type="ECO:0000313" key="1">
    <source>
        <dbReference type="EMBL" id="RCR71237.1"/>
    </source>
</evidence>
<gene>
    <name evidence="1" type="ORF">DUE52_03025</name>
</gene>
<organism evidence="1 2">
    <name type="scientific">Larkinella punicea</name>
    <dbReference type="NCBI Taxonomy" id="2315727"/>
    <lineage>
        <taxon>Bacteria</taxon>
        <taxon>Pseudomonadati</taxon>
        <taxon>Bacteroidota</taxon>
        <taxon>Cytophagia</taxon>
        <taxon>Cytophagales</taxon>
        <taxon>Spirosomataceae</taxon>
        <taxon>Larkinella</taxon>
    </lineage>
</organism>
<dbReference type="AlphaFoldDB" id="A0A368JUA5"/>
<evidence type="ECO:0000313" key="2">
    <source>
        <dbReference type="Proteomes" id="UP000253383"/>
    </source>
</evidence>
<proteinExistence type="predicted"/>
<comment type="caution">
    <text evidence="1">The sequence shown here is derived from an EMBL/GenBank/DDBJ whole genome shotgun (WGS) entry which is preliminary data.</text>
</comment>